<dbReference type="GO" id="GO:0003723">
    <property type="term" value="F:RNA binding"/>
    <property type="evidence" value="ECO:0007669"/>
    <property type="project" value="InterPro"/>
</dbReference>
<evidence type="ECO:0000259" key="5">
    <source>
        <dbReference type="SMART" id="SM00967"/>
    </source>
</evidence>
<evidence type="ECO:0000256" key="1">
    <source>
        <dbReference type="ARBA" id="ARBA00007228"/>
    </source>
</evidence>
<comment type="caution">
    <text evidence="6">The sequence shown here is derived from an EMBL/GenBank/DDBJ whole genome shotgun (WGS) entry which is preliminary data.</text>
</comment>
<dbReference type="FunFam" id="3.40.1280.10:FF:000008">
    <property type="entry name" value="Group 3 RNA methyltransferase TrmH"/>
    <property type="match status" value="1"/>
</dbReference>
<keyword evidence="3" id="KW-0808">Transferase</keyword>
<dbReference type="InterPro" id="IPR029028">
    <property type="entry name" value="Alpha/beta_knot_MTases"/>
</dbReference>
<dbReference type="PANTHER" id="PTHR46429">
    <property type="entry name" value="23S RRNA (GUANOSINE-2'-O-)-METHYLTRANSFERASE RLMB"/>
    <property type="match status" value="1"/>
</dbReference>
<dbReference type="GO" id="GO:0006396">
    <property type="term" value="P:RNA processing"/>
    <property type="evidence" value="ECO:0007669"/>
    <property type="project" value="InterPro"/>
</dbReference>
<keyword evidence="7" id="KW-1185">Reference proteome</keyword>
<feature type="region of interest" description="Disordered" evidence="4">
    <location>
        <begin position="1"/>
        <end position="27"/>
    </location>
</feature>
<proteinExistence type="inferred from homology"/>
<dbReference type="NCBIfam" id="TIGR00186">
    <property type="entry name" value="rRNA_methyl_3"/>
    <property type="match status" value="1"/>
</dbReference>
<dbReference type="GO" id="GO:0032259">
    <property type="term" value="P:methylation"/>
    <property type="evidence" value="ECO:0007669"/>
    <property type="project" value="UniProtKB-KW"/>
</dbReference>
<feature type="domain" description="RNA 2-O ribose methyltransferase substrate binding" evidence="5">
    <location>
        <begin position="28"/>
        <end position="108"/>
    </location>
</feature>
<dbReference type="EMBL" id="VOGB01000004">
    <property type="protein sequence ID" value="MQM72470.1"/>
    <property type="molecule type" value="Genomic_DNA"/>
</dbReference>
<organism evidence="6 7">
    <name type="scientific">Candidatus Pseudoramibacter fermentans</name>
    <dbReference type="NCBI Taxonomy" id="2594427"/>
    <lineage>
        <taxon>Bacteria</taxon>
        <taxon>Bacillati</taxon>
        <taxon>Bacillota</taxon>
        <taxon>Clostridia</taxon>
        <taxon>Eubacteriales</taxon>
        <taxon>Eubacteriaceae</taxon>
        <taxon>Pseudoramibacter</taxon>
    </lineage>
</organism>
<dbReference type="InterPro" id="IPR001537">
    <property type="entry name" value="SpoU_MeTrfase"/>
</dbReference>
<dbReference type="Proteomes" id="UP000473648">
    <property type="component" value="Unassembled WGS sequence"/>
</dbReference>
<dbReference type="GO" id="GO:0005829">
    <property type="term" value="C:cytosol"/>
    <property type="evidence" value="ECO:0007669"/>
    <property type="project" value="TreeGrafter"/>
</dbReference>
<gene>
    <name evidence="6" type="primary">rlmB</name>
    <name evidence="6" type="ORF">FRC53_03385</name>
</gene>
<keyword evidence="2" id="KW-0489">Methyltransferase</keyword>
<dbReference type="PANTHER" id="PTHR46429:SF1">
    <property type="entry name" value="23S RRNA (GUANOSINE-2'-O-)-METHYLTRANSFERASE RLMB"/>
    <property type="match status" value="1"/>
</dbReference>
<dbReference type="GO" id="GO:0008173">
    <property type="term" value="F:RNA methyltransferase activity"/>
    <property type="evidence" value="ECO:0007669"/>
    <property type="project" value="InterPro"/>
</dbReference>
<dbReference type="Pfam" id="PF00588">
    <property type="entry name" value="SpoU_methylase"/>
    <property type="match status" value="1"/>
</dbReference>
<dbReference type="SMART" id="SM00967">
    <property type="entry name" value="SpoU_sub_bind"/>
    <property type="match status" value="1"/>
</dbReference>
<dbReference type="Gene3D" id="3.40.1280.10">
    <property type="match status" value="1"/>
</dbReference>
<name>A0A6L5GRJ8_9FIRM</name>
<dbReference type="Gene3D" id="3.30.1330.30">
    <property type="match status" value="1"/>
</dbReference>
<dbReference type="SUPFAM" id="SSF55315">
    <property type="entry name" value="L30e-like"/>
    <property type="match status" value="1"/>
</dbReference>
<dbReference type="Pfam" id="PF08032">
    <property type="entry name" value="SpoU_sub_bind"/>
    <property type="match status" value="1"/>
</dbReference>
<dbReference type="AlphaFoldDB" id="A0A6L5GRJ8"/>
<protein>
    <submittedName>
        <fullName evidence="6">23S rRNA (Guanosine(2251)-2'-O)-methyltransferase RlmB</fullName>
    </submittedName>
</protein>
<dbReference type="InterPro" id="IPR029064">
    <property type="entry name" value="Ribosomal_eL30-like_sf"/>
</dbReference>
<evidence type="ECO:0000256" key="3">
    <source>
        <dbReference type="ARBA" id="ARBA00022679"/>
    </source>
</evidence>
<evidence type="ECO:0000313" key="7">
    <source>
        <dbReference type="Proteomes" id="UP000473648"/>
    </source>
</evidence>
<accession>A0A6L5GRJ8</accession>
<evidence type="ECO:0000313" key="6">
    <source>
        <dbReference type="EMBL" id="MQM72470.1"/>
    </source>
</evidence>
<dbReference type="SUPFAM" id="SSF75217">
    <property type="entry name" value="alpha/beta knot"/>
    <property type="match status" value="1"/>
</dbReference>
<feature type="compositionally biased region" description="Basic residues" evidence="4">
    <location>
        <begin position="1"/>
        <end position="14"/>
    </location>
</feature>
<sequence>MKNNRGPHKGRRTRSRGESPQPEASGFVIVGKNPVREALREDRQIDRLYVMKDNRDHVLGDIVAQAKKRGVIVHSVEKQKLNQIARDAGFDNTNHQGIAAMMAPFDFQALEDVLDPEQDQLIVILDHILDPHNFGAIVRSANLCGASAVIFPDRRSASVTAVSMKASAGAMNATAMVKVANLSQAIETLKDAGFWIAAADMDGEPYYNLDWTGKMAIVIGSEGAGVSPNVRKHCDLIASIPNYGTIDSFNASVAAGVLLCEAARQRHAG</sequence>
<reference evidence="6" key="1">
    <citation type="journal article" date="2020" name="Appl. Environ. Microbiol.">
        <title>Medium-Chain Fatty Acid Synthesis by 'Candidatus Weimeria bifida' gen. nov., sp. nov., and 'Candidatus Pseudoramibacter fermentans' sp. nov.</title>
        <authorList>
            <person name="Scarborough M.J."/>
            <person name="Myers K.S."/>
            <person name="Donohue T.J."/>
            <person name="Noguera D.R."/>
        </authorList>
    </citation>
    <scope>NUCLEOTIDE SEQUENCE</scope>
    <source>
        <strain evidence="6">EUB1.1</strain>
    </source>
</reference>
<evidence type="ECO:0000256" key="4">
    <source>
        <dbReference type="SAM" id="MobiDB-lite"/>
    </source>
</evidence>
<comment type="similarity">
    <text evidence="1">Belongs to the class IV-like SAM-binding methyltransferase superfamily. RNA methyltransferase TrmH family.</text>
</comment>
<dbReference type="InterPro" id="IPR004441">
    <property type="entry name" value="rRNA_MeTrfase_TrmH"/>
</dbReference>
<dbReference type="InterPro" id="IPR013123">
    <property type="entry name" value="SpoU_subst-bd"/>
</dbReference>
<dbReference type="InterPro" id="IPR029026">
    <property type="entry name" value="tRNA_m1G_MTases_N"/>
</dbReference>
<evidence type="ECO:0000256" key="2">
    <source>
        <dbReference type="ARBA" id="ARBA00022603"/>
    </source>
</evidence>
<dbReference type="CDD" id="cd18103">
    <property type="entry name" value="SpoU-like_RlmB"/>
    <property type="match status" value="1"/>
</dbReference>